<evidence type="ECO:0000256" key="3">
    <source>
        <dbReference type="ARBA" id="ARBA00022801"/>
    </source>
</evidence>
<dbReference type="Gene3D" id="3.30.540.10">
    <property type="entry name" value="Fructose-1,6-Bisphosphatase, subunit A, domain 1"/>
    <property type="match status" value="1"/>
</dbReference>
<proteinExistence type="inferred from homology"/>
<reference evidence="6" key="1">
    <citation type="journal article" date="2019" name="Int. J. Syst. Evol. Microbiol.">
        <title>The Global Catalogue of Microorganisms (GCM) 10K type strain sequencing project: providing services to taxonomists for standard genome sequencing and annotation.</title>
        <authorList>
            <consortium name="The Broad Institute Genomics Platform"/>
            <consortium name="The Broad Institute Genome Sequencing Center for Infectious Disease"/>
            <person name="Wu L."/>
            <person name="Ma J."/>
        </authorList>
    </citation>
    <scope>NUCLEOTIDE SEQUENCE [LARGE SCALE GENOMIC DNA]</scope>
    <source>
        <strain evidence="6">CGMCC 1.15297</strain>
    </source>
</reference>
<keyword evidence="2" id="KW-0479">Metal-binding</keyword>
<dbReference type="SUPFAM" id="SSF56655">
    <property type="entry name" value="Carbohydrate phosphatase"/>
    <property type="match status" value="1"/>
</dbReference>
<dbReference type="RefSeq" id="WP_229658185.1">
    <property type="nucleotide sequence ID" value="NZ_BMID01000001.1"/>
</dbReference>
<evidence type="ECO:0000313" key="5">
    <source>
        <dbReference type="EMBL" id="GGA11676.1"/>
    </source>
</evidence>
<evidence type="ECO:0000256" key="1">
    <source>
        <dbReference type="ARBA" id="ARBA00009759"/>
    </source>
</evidence>
<dbReference type="PRINTS" id="PR00377">
    <property type="entry name" value="IMPHPHTASES"/>
</dbReference>
<evidence type="ECO:0000256" key="2">
    <source>
        <dbReference type="ARBA" id="ARBA00022723"/>
    </source>
</evidence>
<dbReference type="PANTHER" id="PTHR20854">
    <property type="entry name" value="INOSITOL MONOPHOSPHATASE"/>
    <property type="match status" value="1"/>
</dbReference>
<dbReference type="PANTHER" id="PTHR20854:SF4">
    <property type="entry name" value="INOSITOL-1-MONOPHOSPHATASE-RELATED"/>
    <property type="match status" value="1"/>
</dbReference>
<keyword evidence="6" id="KW-1185">Reference proteome</keyword>
<name>A0ABQ1FG51_9SPHN</name>
<dbReference type="PROSITE" id="PS00629">
    <property type="entry name" value="IMP_1"/>
    <property type="match status" value="1"/>
</dbReference>
<keyword evidence="3" id="KW-0378">Hydrolase</keyword>
<dbReference type="InterPro" id="IPR000760">
    <property type="entry name" value="Inositol_monophosphatase-like"/>
</dbReference>
<organism evidence="5 6">
    <name type="scientific">Blastomonas marina</name>
    <dbReference type="NCBI Taxonomy" id="1867408"/>
    <lineage>
        <taxon>Bacteria</taxon>
        <taxon>Pseudomonadati</taxon>
        <taxon>Pseudomonadota</taxon>
        <taxon>Alphaproteobacteria</taxon>
        <taxon>Sphingomonadales</taxon>
        <taxon>Sphingomonadaceae</taxon>
        <taxon>Blastomonas</taxon>
    </lineage>
</organism>
<dbReference type="Pfam" id="PF00459">
    <property type="entry name" value="Inositol_P"/>
    <property type="match status" value="1"/>
</dbReference>
<dbReference type="EMBL" id="BMID01000001">
    <property type="protein sequence ID" value="GGA11676.1"/>
    <property type="molecule type" value="Genomic_DNA"/>
</dbReference>
<dbReference type="Gene3D" id="3.40.190.80">
    <property type="match status" value="1"/>
</dbReference>
<sequence length="275" mass="29244">MGSDDAMVSPGELEQVMREAGALAMEYWPGAGNDVESWEKSPDNRVSEADLAVDRYLHRALGDLAPNAGWLSEETADDTARAEQRRCWIVDPIDGTRDFLRGRDGWCVSVALVEEGQPVLAALEAPARGQTWLARKGEGASLDGKALSCSDCAQLAGARVPIHDLPKTDRDLAKVSQPNSIALRVAMVAAGEADMVLTMRWGAEWDLAAAALIASEAGATVTAATGEPYRFNKPEPRIFGVLATAPALHGPALERWGGRAGEIANKAARPSGFVN</sequence>
<dbReference type="InterPro" id="IPR020583">
    <property type="entry name" value="Inositol_monoP_metal-BS"/>
</dbReference>
<dbReference type="Proteomes" id="UP000603317">
    <property type="component" value="Unassembled WGS sequence"/>
</dbReference>
<evidence type="ECO:0000313" key="6">
    <source>
        <dbReference type="Proteomes" id="UP000603317"/>
    </source>
</evidence>
<dbReference type="PROSITE" id="PS00630">
    <property type="entry name" value="IMP_2"/>
    <property type="match status" value="1"/>
</dbReference>
<gene>
    <name evidence="5" type="ORF">GCM10010923_22870</name>
</gene>
<dbReference type="CDD" id="cd01638">
    <property type="entry name" value="CysQ"/>
    <property type="match status" value="1"/>
</dbReference>
<evidence type="ECO:0000256" key="4">
    <source>
        <dbReference type="ARBA" id="ARBA00022842"/>
    </source>
</evidence>
<comment type="caution">
    <text evidence="5">The sequence shown here is derived from an EMBL/GenBank/DDBJ whole genome shotgun (WGS) entry which is preliminary data.</text>
</comment>
<protein>
    <submittedName>
        <fullName evidence="5">3'(2'),5'-bisphosphate nucleotidase CysQ</fullName>
    </submittedName>
</protein>
<accession>A0ABQ1FG51</accession>
<dbReference type="InterPro" id="IPR020550">
    <property type="entry name" value="Inositol_monophosphatase_CS"/>
</dbReference>
<comment type="similarity">
    <text evidence="1">Belongs to the inositol monophosphatase superfamily.</text>
</comment>
<keyword evidence="4" id="KW-0460">Magnesium</keyword>